<feature type="domain" description="Rhodanese" evidence="1">
    <location>
        <begin position="78"/>
        <end position="176"/>
    </location>
</feature>
<organism evidence="2 3">
    <name type="scientific">Sinomonas flava</name>
    <dbReference type="NCBI Taxonomy" id="496857"/>
    <lineage>
        <taxon>Bacteria</taxon>
        <taxon>Bacillati</taxon>
        <taxon>Actinomycetota</taxon>
        <taxon>Actinomycetes</taxon>
        <taxon>Micrococcales</taxon>
        <taxon>Micrococcaceae</taxon>
        <taxon>Sinomonas</taxon>
    </lineage>
</organism>
<reference evidence="3" key="1">
    <citation type="journal article" date="2019" name="Int. J. Syst. Evol. Microbiol.">
        <title>The Global Catalogue of Microorganisms (GCM) 10K type strain sequencing project: providing services to taxonomists for standard genome sequencing and annotation.</title>
        <authorList>
            <consortium name="The Broad Institute Genomics Platform"/>
            <consortium name="The Broad Institute Genome Sequencing Center for Infectious Disease"/>
            <person name="Wu L."/>
            <person name="Ma J."/>
        </authorList>
    </citation>
    <scope>NUCLEOTIDE SEQUENCE [LARGE SCALE GENOMIC DNA]</scope>
    <source>
        <strain evidence="3">JCM 16034</strain>
    </source>
</reference>
<keyword evidence="3" id="KW-1185">Reference proteome</keyword>
<sequence length="176" mass="19509">MTRVLPPNYRVDHPFPRSWLLVSGVLAGRSEEVLEQQRDSSAGSAGVDDRPALTIDQLLIQSRLGLERVLPEDLNREMSAGALVVDTRPADQRERDGDLPGAIVIDRNVLEWRLDPSSPSRLPIADNHSRRIVIVCNEGYSSSLAAHTLQRLGLTRATDLVGGFQAWRALQNQIKD</sequence>
<dbReference type="Gene3D" id="3.40.250.10">
    <property type="entry name" value="Rhodanese-like domain"/>
    <property type="match status" value="1"/>
</dbReference>
<dbReference type="InterPro" id="IPR001763">
    <property type="entry name" value="Rhodanese-like_dom"/>
</dbReference>
<name>A0ABP5NW40_9MICC</name>
<dbReference type="SMART" id="SM00450">
    <property type="entry name" value="RHOD"/>
    <property type="match status" value="1"/>
</dbReference>
<evidence type="ECO:0000259" key="1">
    <source>
        <dbReference type="PROSITE" id="PS50206"/>
    </source>
</evidence>
<evidence type="ECO:0000313" key="2">
    <source>
        <dbReference type="EMBL" id="GAA2203662.1"/>
    </source>
</evidence>
<dbReference type="SUPFAM" id="SSF52821">
    <property type="entry name" value="Rhodanese/Cell cycle control phosphatase"/>
    <property type="match status" value="1"/>
</dbReference>
<accession>A0ABP5NW40</accession>
<dbReference type="InterPro" id="IPR036873">
    <property type="entry name" value="Rhodanese-like_dom_sf"/>
</dbReference>
<comment type="caution">
    <text evidence="2">The sequence shown here is derived from an EMBL/GenBank/DDBJ whole genome shotgun (WGS) entry which is preliminary data.</text>
</comment>
<protein>
    <recommendedName>
        <fullName evidence="1">Rhodanese domain-containing protein</fullName>
    </recommendedName>
</protein>
<proteinExistence type="predicted"/>
<dbReference type="EMBL" id="BAAAQW010000015">
    <property type="protein sequence ID" value="GAA2203662.1"/>
    <property type="molecule type" value="Genomic_DNA"/>
</dbReference>
<evidence type="ECO:0000313" key="3">
    <source>
        <dbReference type="Proteomes" id="UP001500432"/>
    </source>
</evidence>
<dbReference type="PROSITE" id="PS50206">
    <property type="entry name" value="RHODANESE_3"/>
    <property type="match status" value="1"/>
</dbReference>
<dbReference type="Proteomes" id="UP001500432">
    <property type="component" value="Unassembled WGS sequence"/>
</dbReference>
<dbReference type="Pfam" id="PF00581">
    <property type="entry name" value="Rhodanese"/>
    <property type="match status" value="1"/>
</dbReference>
<gene>
    <name evidence="2" type="ORF">GCM10009849_36940</name>
</gene>